<proteinExistence type="predicted"/>
<evidence type="ECO:0000256" key="1">
    <source>
        <dbReference type="ARBA" id="ARBA00022645"/>
    </source>
</evidence>
<dbReference type="Gene3D" id="1.10.3810.10">
    <property type="entry name" value="Biosynthetic peptidoglycan transglycosylase-like"/>
    <property type="match status" value="1"/>
</dbReference>
<dbReference type="GO" id="GO:0008955">
    <property type="term" value="F:peptidoglycan glycosyltransferase activity"/>
    <property type="evidence" value="ECO:0007669"/>
    <property type="project" value="UniProtKB-EC"/>
</dbReference>
<reference evidence="12 13" key="1">
    <citation type="submission" date="2019-03" db="EMBL/GenBank/DDBJ databases">
        <title>Whole genome sequence of a novel Rubrobacter taiwanensis strain, isolated from Yellowstone National Park.</title>
        <authorList>
            <person name="Freed S."/>
            <person name="Ramaley R.F."/>
            <person name="Kyndt J.A."/>
        </authorList>
    </citation>
    <scope>NUCLEOTIDE SEQUENCE [LARGE SCALE GENOMIC DNA]</scope>
    <source>
        <strain evidence="12 13">Yellowstone</strain>
    </source>
</reference>
<keyword evidence="4" id="KW-0808">Transferase</keyword>
<dbReference type="Gene3D" id="3.40.710.10">
    <property type="entry name" value="DD-peptidase/beta-lactamase superfamily"/>
    <property type="match status" value="1"/>
</dbReference>
<evidence type="ECO:0000256" key="8">
    <source>
        <dbReference type="ARBA" id="ARBA00049902"/>
    </source>
</evidence>
<name>A0A4R1BRI5_9ACTN</name>
<dbReference type="SUPFAM" id="SSF53955">
    <property type="entry name" value="Lysozyme-like"/>
    <property type="match status" value="1"/>
</dbReference>
<feature type="domain" description="Penicillin-binding protein transpeptidase" evidence="10">
    <location>
        <begin position="341"/>
        <end position="589"/>
    </location>
</feature>
<dbReference type="GO" id="GO:0006508">
    <property type="term" value="P:proteolysis"/>
    <property type="evidence" value="ECO:0007669"/>
    <property type="project" value="UniProtKB-KW"/>
</dbReference>
<dbReference type="GO" id="GO:0009252">
    <property type="term" value="P:peptidoglycan biosynthetic process"/>
    <property type="evidence" value="ECO:0007669"/>
    <property type="project" value="TreeGrafter"/>
</dbReference>
<keyword evidence="9" id="KW-1133">Transmembrane helix</keyword>
<dbReference type="OrthoDB" id="9766909at2"/>
<feature type="domain" description="Glycosyl transferase family 51" evidence="11">
    <location>
        <begin position="72"/>
        <end position="252"/>
    </location>
</feature>
<dbReference type="RefSeq" id="WP_132687895.1">
    <property type="nucleotide sequence ID" value="NZ_SKBU01000005.1"/>
</dbReference>
<dbReference type="InterPro" id="IPR023346">
    <property type="entry name" value="Lysozyme-like_dom_sf"/>
</dbReference>
<dbReference type="InterPro" id="IPR001264">
    <property type="entry name" value="Glyco_trans_51"/>
</dbReference>
<keyword evidence="6" id="KW-0511">Multifunctional enzyme</keyword>
<keyword evidence="3" id="KW-0328">Glycosyltransferase</keyword>
<accession>A0A4R1BRI5</accession>
<dbReference type="EMBL" id="SKBU01000005">
    <property type="protein sequence ID" value="TCJ20218.1"/>
    <property type="molecule type" value="Genomic_DNA"/>
</dbReference>
<evidence type="ECO:0000256" key="4">
    <source>
        <dbReference type="ARBA" id="ARBA00022679"/>
    </source>
</evidence>
<dbReference type="GO" id="GO:0008658">
    <property type="term" value="F:penicillin binding"/>
    <property type="evidence" value="ECO:0007669"/>
    <property type="project" value="InterPro"/>
</dbReference>
<dbReference type="Proteomes" id="UP000295244">
    <property type="component" value="Unassembled WGS sequence"/>
</dbReference>
<evidence type="ECO:0000256" key="5">
    <source>
        <dbReference type="ARBA" id="ARBA00022801"/>
    </source>
</evidence>
<keyword evidence="1" id="KW-0121">Carboxypeptidase</keyword>
<evidence type="ECO:0000313" key="12">
    <source>
        <dbReference type="EMBL" id="TCJ20218.1"/>
    </source>
</evidence>
<evidence type="ECO:0000256" key="7">
    <source>
        <dbReference type="ARBA" id="ARBA00034000"/>
    </source>
</evidence>
<evidence type="ECO:0000256" key="9">
    <source>
        <dbReference type="SAM" id="Phobius"/>
    </source>
</evidence>
<dbReference type="Pfam" id="PF00905">
    <property type="entry name" value="Transpeptidase"/>
    <property type="match status" value="1"/>
</dbReference>
<dbReference type="SUPFAM" id="SSF56601">
    <property type="entry name" value="beta-lactamase/transpeptidase-like"/>
    <property type="match status" value="1"/>
</dbReference>
<sequence length="686" mass="75372">MGNFFDTSERERGPLFFFYALKYLLFVLLGATLVASLFWLGLYLYLSYAYRDGLAQRYPQLPENFAVFARNGEEVATLRAAEDRVTVGPEGLGEYLPLAVVAIEDHRFYEHPGVDPAGIARAAWTDLRAWEILEGGSTLTEQLVKNTFFPPEERDSVSFWRWLVQATLAVAYERHHTKEEILTAYLNTAYFGRGVYGAERAAERYFGKSAADLTLPEAATLAGVLHSPASYDSPDELEAATARRNEVLERMQEQGMISMQRLLQAESAPLRYAPEERRENPAASYEPYLDRVRREVEQRLGPEALERGGLRIYTTLDTAMQQAAVQETARLESLPDAPSAALVTVEPETGAIRAVAGKSSGFNLALDARRQPGSAFKPFVLAAALQQGISPETLYVSRELRLERESGTYYVENYGGVERGIITVEEAMAESDNTVFVQLALDVGLRRVAEMAEALGVTSPVDPYPSAAIGGLREGVSPLDMASAYATFASGGVYHEPYSVERVERESFGEVSGLYTHRISGERVLSENEAAAATGVLRGVVERGTASRYHDLDYELGRPSAGKTGTSEEYADAWYVGYTPQLSTAVWVGYPEGRRSMEDLPGLGTVGGETVPLDIWAAYMARATFGQPPEPFPAPDMSGFERLTTGHAVDDPPGIPARFAPDPLELRQWIDNLIENLPVEPPAPSG</sequence>
<feature type="transmembrane region" description="Helical" evidence="9">
    <location>
        <begin position="20"/>
        <end position="46"/>
    </location>
</feature>
<evidence type="ECO:0000256" key="6">
    <source>
        <dbReference type="ARBA" id="ARBA00023268"/>
    </source>
</evidence>
<keyword evidence="5" id="KW-0378">Hydrolase</keyword>
<evidence type="ECO:0000259" key="10">
    <source>
        <dbReference type="Pfam" id="PF00905"/>
    </source>
</evidence>
<evidence type="ECO:0000313" key="13">
    <source>
        <dbReference type="Proteomes" id="UP000295244"/>
    </source>
</evidence>
<dbReference type="GO" id="GO:0030288">
    <property type="term" value="C:outer membrane-bounded periplasmic space"/>
    <property type="evidence" value="ECO:0007669"/>
    <property type="project" value="TreeGrafter"/>
</dbReference>
<keyword evidence="13" id="KW-1185">Reference proteome</keyword>
<comment type="catalytic activity">
    <reaction evidence="8">
        <text>[GlcNAc-(1-&gt;4)-Mur2Ac(oyl-L-Ala-gamma-D-Glu-L-Lys-D-Ala-D-Ala)](n)-di-trans,octa-cis-undecaprenyl diphosphate + beta-D-GlcNAc-(1-&gt;4)-Mur2Ac(oyl-L-Ala-gamma-D-Glu-L-Lys-D-Ala-D-Ala)-di-trans,octa-cis-undecaprenyl diphosphate = [GlcNAc-(1-&gt;4)-Mur2Ac(oyl-L-Ala-gamma-D-Glu-L-Lys-D-Ala-D-Ala)](n+1)-di-trans,octa-cis-undecaprenyl diphosphate + di-trans,octa-cis-undecaprenyl diphosphate + H(+)</text>
        <dbReference type="Rhea" id="RHEA:23708"/>
        <dbReference type="Rhea" id="RHEA-COMP:9602"/>
        <dbReference type="Rhea" id="RHEA-COMP:9603"/>
        <dbReference type="ChEBI" id="CHEBI:15378"/>
        <dbReference type="ChEBI" id="CHEBI:58405"/>
        <dbReference type="ChEBI" id="CHEBI:60033"/>
        <dbReference type="ChEBI" id="CHEBI:78435"/>
        <dbReference type="EC" id="2.4.99.28"/>
    </reaction>
</comment>
<dbReference type="InterPro" id="IPR036950">
    <property type="entry name" value="PBP_transglycosylase"/>
</dbReference>
<organism evidence="12 13">
    <name type="scientific">Rubrobacter taiwanensis</name>
    <dbReference type="NCBI Taxonomy" id="185139"/>
    <lineage>
        <taxon>Bacteria</taxon>
        <taxon>Bacillati</taxon>
        <taxon>Actinomycetota</taxon>
        <taxon>Rubrobacteria</taxon>
        <taxon>Rubrobacterales</taxon>
        <taxon>Rubrobacteraceae</taxon>
        <taxon>Rubrobacter</taxon>
    </lineage>
</organism>
<keyword evidence="2" id="KW-0645">Protease</keyword>
<evidence type="ECO:0000256" key="3">
    <source>
        <dbReference type="ARBA" id="ARBA00022676"/>
    </source>
</evidence>
<dbReference type="InterPro" id="IPR001460">
    <property type="entry name" value="PCN-bd_Tpept"/>
</dbReference>
<protein>
    <submittedName>
        <fullName evidence="12">Penicillin-binding protein</fullName>
    </submittedName>
</protein>
<evidence type="ECO:0000256" key="2">
    <source>
        <dbReference type="ARBA" id="ARBA00022670"/>
    </source>
</evidence>
<dbReference type="Pfam" id="PF00912">
    <property type="entry name" value="Transgly"/>
    <property type="match status" value="1"/>
</dbReference>
<dbReference type="InterPro" id="IPR012338">
    <property type="entry name" value="Beta-lactam/transpept-like"/>
</dbReference>
<keyword evidence="9" id="KW-0812">Transmembrane</keyword>
<dbReference type="AlphaFoldDB" id="A0A4R1BRI5"/>
<dbReference type="PANTHER" id="PTHR32282:SF33">
    <property type="entry name" value="PEPTIDOGLYCAN GLYCOSYLTRANSFERASE"/>
    <property type="match status" value="1"/>
</dbReference>
<keyword evidence="9" id="KW-0472">Membrane</keyword>
<evidence type="ECO:0000259" key="11">
    <source>
        <dbReference type="Pfam" id="PF00912"/>
    </source>
</evidence>
<dbReference type="PANTHER" id="PTHR32282">
    <property type="entry name" value="BINDING PROTEIN TRANSPEPTIDASE, PUTATIVE-RELATED"/>
    <property type="match status" value="1"/>
</dbReference>
<comment type="caution">
    <text evidence="12">The sequence shown here is derived from an EMBL/GenBank/DDBJ whole genome shotgun (WGS) entry which is preliminary data.</text>
</comment>
<comment type="catalytic activity">
    <reaction evidence="7">
        <text>Preferential cleavage: (Ac)2-L-Lys-D-Ala-|-D-Ala. Also transpeptidation of peptidyl-alanyl moieties that are N-acyl substituents of D-alanine.</text>
        <dbReference type="EC" id="3.4.16.4"/>
    </reaction>
</comment>
<dbReference type="GO" id="GO:0009002">
    <property type="term" value="F:serine-type D-Ala-D-Ala carboxypeptidase activity"/>
    <property type="evidence" value="ECO:0007669"/>
    <property type="project" value="UniProtKB-EC"/>
</dbReference>
<gene>
    <name evidence="12" type="ORF">E0L93_02190</name>
</gene>
<dbReference type="InterPro" id="IPR050396">
    <property type="entry name" value="Glycosyltr_51/Transpeptidase"/>
</dbReference>